<evidence type="ECO:0000313" key="1">
    <source>
        <dbReference type="EMBL" id="KAI3678197.1"/>
    </source>
</evidence>
<protein>
    <submittedName>
        <fullName evidence="1">Uncharacterized protein</fullName>
    </submittedName>
</protein>
<gene>
    <name evidence="1" type="ORF">L6452_37482</name>
</gene>
<dbReference type="EMBL" id="CM042060">
    <property type="protein sequence ID" value="KAI3678197.1"/>
    <property type="molecule type" value="Genomic_DNA"/>
</dbReference>
<keyword evidence="2" id="KW-1185">Reference proteome</keyword>
<name>A0ACB8Y340_ARCLA</name>
<organism evidence="1 2">
    <name type="scientific">Arctium lappa</name>
    <name type="common">Greater burdock</name>
    <name type="synonym">Lappa major</name>
    <dbReference type="NCBI Taxonomy" id="4217"/>
    <lineage>
        <taxon>Eukaryota</taxon>
        <taxon>Viridiplantae</taxon>
        <taxon>Streptophyta</taxon>
        <taxon>Embryophyta</taxon>
        <taxon>Tracheophyta</taxon>
        <taxon>Spermatophyta</taxon>
        <taxon>Magnoliopsida</taxon>
        <taxon>eudicotyledons</taxon>
        <taxon>Gunneridae</taxon>
        <taxon>Pentapetalae</taxon>
        <taxon>asterids</taxon>
        <taxon>campanulids</taxon>
        <taxon>Asterales</taxon>
        <taxon>Asteraceae</taxon>
        <taxon>Carduoideae</taxon>
        <taxon>Cardueae</taxon>
        <taxon>Arctiinae</taxon>
        <taxon>Arctium</taxon>
    </lineage>
</organism>
<reference evidence="2" key="1">
    <citation type="journal article" date="2022" name="Mol. Ecol. Resour.">
        <title>The genomes of chicory, endive, great burdock and yacon provide insights into Asteraceae palaeo-polyploidization history and plant inulin production.</title>
        <authorList>
            <person name="Fan W."/>
            <person name="Wang S."/>
            <person name="Wang H."/>
            <person name="Wang A."/>
            <person name="Jiang F."/>
            <person name="Liu H."/>
            <person name="Zhao H."/>
            <person name="Xu D."/>
            <person name="Zhang Y."/>
        </authorList>
    </citation>
    <scope>NUCLEOTIDE SEQUENCE [LARGE SCALE GENOMIC DNA]</scope>
    <source>
        <strain evidence="2">cv. Niubang</strain>
    </source>
</reference>
<reference evidence="1 2" key="2">
    <citation type="journal article" date="2022" name="Mol. Ecol. Resour.">
        <title>The genomes of chicory, endive, great burdock and yacon provide insights into Asteraceae paleo-polyploidization history and plant inulin production.</title>
        <authorList>
            <person name="Fan W."/>
            <person name="Wang S."/>
            <person name="Wang H."/>
            <person name="Wang A."/>
            <person name="Jiang F."/>
            <person name="Liu H."/>
            <person name="Zhao H."/>
            <person name="Xu D."/>
            <person name="Zhang Y."/>
        </authorList>
    </citation>
    <scope>NUCLEOTIDE SEQUENCE [LARGE SCALE GENOMIC DNA]</scope>
    <source>
        <strain evidence="2">cv. Niubang</strain>
    </source>
</reference>
<evidence type="ECO:0000313" key="2">
    <source>
        <dbReference type="Proteomes" id="UP001055879"/>
    </source>
</evidence>
<sequence>MGMGWVEWLSNPTGIKGGERASGMELWGSRGVIKVDPLLSGKLLPLCCLTAAAGSLSVSSLLLSAAVFLLLPCS</sequence>
<proteinExistence type="predicted"/>
<comment type="caution">
    <text evidence="1">The sequence shown here is derived from an EMBL/GenBank/DDBJ whole genome shotgun (WGS) entry which is preliminary data.</text>
</comment>
<dbReference type="Proteomes" id="UP001055879">
    <property type="component" value="Linkage Group LG14"/>
</dbReference>
<accession>A0ACB8Y340</accession>